<sequence length="338" mass="36977">MKAVALKRYLPSSDPESLLDVELPDPAPQGRDLLVRVHAISVNPADVKVRSPKDKTESSPRVLGWDASGVVEATGPDVKLFKRGDAVYYAGSILRPGCDSELHLVDERIVGPKPKSLDDAQAAALPLTALTAYEALFDRCAIDPGGRHSGRTLLVINGAGGVGSIAIQLARLAGLRVIATASRPESQQWCRDMGAHHVINHREDIPQQLKGVDIPEVDYVFNTVDTAGYWNTMCDVIKPFGRMVSIVETSQPLDLGRLMGKSVSFSWELMFTRSRFQTQDMEEQHRALKQVAEWLDAGRLRTTLTEKLSPINAANLRAAHAKVESGKMVGKLVLSGWR</sequence>
<dbReference type="RefSeq" id="WP_047859441.1">
    <property type="nucleotide sequence ID" value="NZ_CP011509.1"/>
</dbReference>
<dbReference type="InterPro" id="IPR014182">
    <property type="entry name" value="ADH_Zn_typ-1"/>
</dbReference>
<dbReference type="Proteomes" id="UP000256345">
    <property type="component" value="Unassembled WGS sequence"/>
</dbReference>
<keyword evidence="3" id="KW-0560">Oxidoreductase</keyword>
<dbReference type="InterPro" id="IPR036291">
    <property type="entry name" value="NAD(P)-bd_dom_sf"/>
</dbReference>
<evidence type="ECO:0000256" key="1">
    <source>
        <dbReference type="ARBA" id="ARBA00010371"/>
    </source>
</evidence>
<organism evidence="5 7">
    <name type="scientific">Archangium gephyra</name>
    <dbReference type="NCBI Taxonomy" id="48"/>
    <lineage>
        <taxon>Bacteria</taxon>
        <taxon>Pseudomonadati</taxon>
        <taxon>Myxococcota</taxon>
        <taxon>Myxococcia</taxon>
        <taxon>Myxococcales</taxon>
        <taxon>Cystobacterineae</taxon>
        <taxon>Archangiaceae</taxon>
        <taxon>Archangium</taxon>
    </lineage>
</organism>
<evidence type="ECO:0000313" key="6">
    <source>
        <dbReference type="EMBL" id="REG27192.1"/>
    </source>
</evidence>
<dbReference type="GO" id="GO:0008270">
    <property type="term" value="F:zinc ion binding"/>
    <property type="evidence" value="ECO:0007669"/>
    <property type="project" value="InterPro"/>
</dbReference>
<dbReference type="AlphaFoldDB" id="A0AAC8QEI8"/>
<proteinExistence type="inferred from homology"/>
<evidence type="ECO:0000313" key="5">
    <source>
        <dbReference type="EMBL" id="AKJ06056.1"/>
    </source>
</evidence>
<feature type="domain" description="Enoyl reductase (ER)" evidence="4">
    <location>
        <begin position="13"/>
        <end position="334"/>
    </location>
</feature>
<dbReference type="Pfam" id="PF08240">
    <property type="entry name" value="ADH_N"/>
    <property type="match status" value="1"/>
</dbReference>
<dbReference type="SUPFAM" id="SSF51735">
    <property type="entry name" value="NAD(P)-binding Rossmann-fold domains"/>
    <property type="match status" value="1"/>
</dbReference>
<evidence type="ECO:0000313" key="7">
    <source>
        <dbReference type="Proteomes" id="UP000035579"/>
    </source>
</evidence>
<dbReference type="Gene3D" id="3.90.180.10">
    <property type="entry name" value="Medium-chain alcohol dehydrogenases, catalytic domain"/>
    <property type="match status" value="1"/>
</dbReference>
<name>A0AAC8QEI8_9BACT</name>
<dbReference type="Pfam" id="PF00107">
    <property type="entry name" value="ADH_zinc_N"/>
    <property type="match status" value="1"/>
</dbReference>
<comment type="similarity">
    <text evidence="1 3">Belongs to the zinc-containing alcohol dehydrogenase family. Quinone oxidoreductase subfamily.</text>
</comment>
<dbReference type="EMBL" id="CP011509">
    <property type="protein sequence ID" value="AKJ06056.1"/>
    <property type="molecule type" value="Genomic_DNA"/>
</dbReference>
<dbReference type="SUPFAM" id="SSF50129">
    <property type="entry name" value="GroES-like"/>
    <property type="match status" value="1"/>
</dbReference>
<dbReference type="InterPro" id="IPR013154">
    <property type="entry name" value="ADH-like_N"/>
</dbReference>
<evidence type="ECO:0000313" key="8">
    <source>
        <dbReference type="Proteomes" id="UP000256345"/>
    </source>
</evidence>
<dbReference type="InterPro" id="IPR011032">
    <property type="entry name" value="GroES-like_sf"/>
</dbReference>
<evidence type="ECO:0000259" key="4">
    <source>
        <dbReference type="SMART" id="SM00829"/>
    </source>
</evidence>
<dbReference type="Proteomes" id="UP000035579">
    <property type="component" value="Chromosome"/>
</dbReference>
<protein>
    <recommendedName>
        <fullName evidence="3">Zinc-type alcohol dehydrogenase-like protein</fullName>
    </recommendedName>
</protein>
<gene>
    <name evidence="5" type="ORF">AA314_07682</name>
    <name evidence="6" type="ORF">ATI61_110199</name>
</gene>
<dbReference type="InterPro" id="IPR020843">
    <property type="entry name" value="ER"/>
</dbReference>
<keyword evidence="2" id="KW-0521">NADP</keyword>
<dbReference type="GO" id="GO:0016491">
    <property type="term" value="F:oxidoreductase activity"/>
    <property type="evidence" value="ECO:0007669"/>
    <property type="project" value="UniProtKB-KW"/>
</dbReference>
<dbReference type="InterPro" id="IPR013149">
    <property type="entry name" value="ADH-like_C"/>
</dbReference>
<keyword evidence="3" id="KW-0479">Metal-binding</keyword>
<accession>A0AAC8QEI8</accession>
<dbReference type="Gene3D" id="3.40.50.720">
    <property type="entry name" value="NAD(P)-binding Rossmann-like Domain"/>
    <property type="match status" value="1"/>
</dbReference>
<dbReference type="KEGG" id="age:AA314_07682"/>
<dbReference type="PANTHER" id="PTHR44154:SF1">
    <property type="entry name" value="QUINONE OXIDOREDUCTASE"/>
    <property type="match status" value="1"/>
</dbReference>
<keyword evidence="8" id="KW-1185">Reference proteome</keyword>
<reference evidence="5 7" key="1">
    <citation type="submission" date="2015-05" db="EMBL/GenBank/DDBJ databases">
        <title>Genome assembly of Archangium gephyra DSM 2261.</title>
        <authorList>
            <person name="Sharma G."/>
            <person name="Subramanian S."/>
        </authorList>
    </citation>
    <scope>NUCLEOTIDE SEQUENCE [LARGE SCALE GENOMIC DNA]</scope>
    <source>
        <strain evidence="5 7">DSM 2261</strain>
    </source>
</reference>
<evidence type="ECO:0000256" key="2">
    <source>
        <dbReference type="ARBA" id="ARBA00022857"/>
    </source>
</evidence>
<dbReference type="InterPro" id="IPR051603">
    <property type="entry name" value="Zinc-ADH_QOR/CCCR"/>
</dbReference>
<dbReference type="PANTHER" id="PTHR44154">
    <property type="entry name" value="QUINONE OXIDOREDUCTASE"/>
    <property type="match status" value="1"/>
</dbReference>
<dbReference type="SMART" id="SM00829">
    <property type="entry name" value="PKS_ER"/>
    <property type="match status" value="1"/>
</dbReference>
<dbReference type="CDD" id="cd08252">
    <property type="entry name" value="AL_MDR"/>
    <property type="match status" value="1"/>
</dbReference>
<dbReference type="EMBL" id="QUMU01000010">
    <property type="protein sequence ID" value="REG27192.1"/>
    <property type="molecule type" value="Genomic_DNA"/>
</dbReference>
<reference evidence="6 8" key="2">
    <citation type="submission" date="2018-08" db="EMBL/GenBank/DDBJ databases">
        <title>Genomic Encyclopedia of Archaeal and Bacterial Type Strains, Phase II (KMG-II): from individual species to whole genera.</title>
        <authorList>
            <person name="Goeker M."/>
        </authorList>
    </citation>
    <scope>NUCLEOTIDE SEQUENCE [LARGE SCALE GENOMIC DNA]</scope>
    <source>
        <strain evidence="6 8">DSM 2261</strain>
    </source>
</reference>
<dbReference type="NCBIfam" id="TIGR02817">
    <property type="entry name" value="adh_fam_1"/>
    <property type="match status" value="1"/>
</dbReference>
<evidence type="ECO:0000256" key="3">
    <source>
        <dbReference type="RuleBase" id="RU364000"/>
    </source>
</evidence>
<keyword evidence="3" id="KW-0862">Zinc</keyword>